<protein>
    <recommendedName>
        <fullName evidence="4 7">GDP-mannose 4,6-dehydratase</fullName>
        <ecNumber evidence="4 7">4.2.1.47</ecNumber>
    </recommendedName>
    <alternativeName>
        <fullName evidence="7">GDP-D-mannose dehydratase</fullName>
    </alternativeName>
</protein>
<evidence type="ECO:0000256" key="3">
    <source>
        <dbReference type="ARBA" id="ARBA00009263"/>
    </source>
</evidence>
<comment type="catalytic activity">
    <reaction evidence="1 7">
        <text>GDP-alpha-D-mannose = GDP-4-dehydro-alpha-D-rhamnose + H2O</text>
        <dbReference type="Rhea" id="RHEA:23820"/>
        <dbReference type="ChEBI" id="CHEBI:15377"/>
        <dbReference type="ChEBI" id="CHEBI:57527"/>
        <dbReference type="ChEBI" id="CHEBI:57964"/>
        <dbReference type="EC" id="4.2.1.47"/>
    </reaction>
</comment>
<dbReference type="SUPFAM" id="SSF51735">
    <property type="entry name" value="NAD(P)-binding Rossmann-fold domains"/>
    <property type="match status" value="1"/>
</dbReference>
<keyword evidence="5 7" id="KW-0456">Lyase</keyword>
<comment type="caution">
    <text evidence="9">The sequence shown here is derived from an EMBL/GenBank/DDBJ whole genome shotgun (WGS) entry which is preliminary data.</text>
</comment>
<feature type="domain" description="NAD(P)-binding" evidence="8">
    <location>
        <begin position="8"/>
        <end position="348"/>
    </location>
</feature>
<sequence>MSQVKRALITGITGQDGSYLAEFLLAKGYEVHGIKRRASLFNTQRVDHIYEDPHVDNQRFKLHYGDLADSSNLTRILAEVRPDEVYNLGAQSHVAVSFEAPEYTADVDALGTLRLLEAIRFLGLEKTTRFYQASTSELYGLVQEIPQKETTPFYPRSPYAVAKLYAYWITVNYREAYGMYACNGILFNHESPRRGETFVTRKITRGLANIAQGLEQGLFMGNLDALRDWGHAKDYVRMQWMMLQQEKPQDYVIATGVQYSVRQFIQWSAQELGITLRFEGQGVDEKGYVESIEGDKAPALKPGDCIVRIDPRYFRPAEVETLLGDPSKAKTQLGWVPEITVQDMCAEMVAADLQAAQRLALLRKHGHEVSVSREAGQ</sequence>
<dbReference type="EMBL" id="JACIVI010000008">
    <property type="protein sequence ID" value="MBB1163279.1"/>
    <property type="molecule type" value="Genomic_DNA"/>
</dbReference>
<comment type="cofactor">
    <cofactor evidence="2 7">
        <name>NADP(+)</name>
        <dbReference type="ChEBI" id="CHEBI:58349"/>
    </cofactor>
</comment>
<reference evidence="9 10" key="1">
    <citation type="submission" date="2020-08" db="EMBL/GenBank/DDBJ databases">
        <title>Aquariorum lacteus gen. nov., sp. nov., a new member of the family Comamonadaceae, isolated from freshwater aquarium.</title>
        <authorList>
            <person name="Chun S.-J."/>
        </authorList>
    </citation>
    <scope>NUCLEOTIDE SEQUENCE [LARGE SCALE GENOMIC DNA]</scope>
    <source>
        <strain evidence="9 10">SJAQ100</strain>
    </source>
</reference>
<evidence type="ECO:0000256" key="4">
    <source>
        <dbReference type="ARBA" id="ARBA00011989"/>
    </source>
</evidence>
<evidence type="ECO:0000256" key="7">
    <source>
        <dbReference type="HAMAP-Rule" id="MF_00955"/>
    </source>
</evidence>
<dbReference type="Gene3D" id="3.90.25.10">
    <property type="entry name" value="UDP-galactose 4-epimerase, domain 1"/>
    <property type="match status" value="1"/>
</dbReference>
<dbReference type="HAMAP" id="MF_00955">
    <property type="entry name" value="GDP_Man_dehydratase"/>
    <property type="match status" value="1"/>
</dbReference>
<dbReference type="Gene3D" id="3.40.50.720">
    <property type="entry name" value="NAD(P)-binding Rossmann-like Domain"/>
    <property type="match status" value="1"/>
</dbReference>
<dbReference type="InterPro" id="IPR006368">
    <property type="entry name" value="GDP_Man_deHydtase"/>
</dbReference>
<organism evidence="9 10">
    <name type="scientific">Aquariibacter albus</name>
    <dbReference type="NCBI Taxonomy" id="2759899"/>
    <lineage>
        <taxon>Bacteria</taxon>
        <taxon>Pseudomonadati</taxon>
        <taxon>Pseudomonadota</taxon>
        <taxon>Betaproteobacteria</taxon>
        <taxon>Burkholderiales</taxon>
        <taxon>Sphaerotilaceae</taxon>
        <taxon>Aquariibacter</taxon>
    </lineage>
</organism>
<dbReference type="CDD" id="cd05260">
    <property type="entry name" value="GDP_MD_SDR_e"/>
    <property type="match status" value="1"/>
</dbReference>
<dbReference type="NCBIfam" id="TIGR01472">
    <property type="entry name" value="gmd"/>
    <property type="match status" value="1"/>
</dbReference>
<dbReference type="AlphaFoldDB" id="A0A839HUI7"/>
<dbReference type="EC" id="4.2.1.47" evidence="4 7"/>
<evidence type="ECO:0000256" key="6">
    <source>
        <dbReference type="ARBA" id="ARBA00059383"/>
    </source>
</evidence>
<dbReference type="InterPro" id="IPR036291">
    <property type="entry name" value="NAD(P)-bd_dom_sf"/>
</dbReference>
<evidence type="ECO:0000313" key="10">
    <source>
        <dbReference type="Proteomes" id="UP000586093"/>
    </source>
</evidence>
<evidence type="ECO:0000313" key="9">
    <source>
        <dbReference type="EMBL" id="MBB1163279.1"/>
    </source>
</evidence>
<keyword evidence="10" id="KW-1185">Reference proteome</keyword>
<dbReference type="Proteomes" id="UP000586093">
    <property type="component" value="Unassembled WGS sequence"/>
</dbReference>
<dbReference type="InterPro" id="IPR016040">
    <property type="entry name" value="NAD(P)-bd_dom"/>
</dbReference>
<evidence type="ECO:0000256" key="2">
    <source>
        <dbReference type="ARBA" id="ARBA00001937"/>
    </source>
</evidence>
<keyword evidence="7" id="KW-0521">NADP</keyword>
<comment type="function">
    <text evidence="6 7">Catalyzes the conversion of GDP-D-mannose to GDP-4-dehydro-6-deoxy-D-mannose.</text>
</comment>
<comment type="similarity">
    <text evidence="3 7">Belongs to the NAD(P)-dependent epimerase/dehydratase family. GDP-mannose 4,6-dehydratase subfamily.</text>
</comment>
<dbReference type="PANTHER" id="PTHR43715:SF1">
    <property type="entry name" value="GDP-MANNOSE 4,6 DEHYDRATASE"/>
    <property type="match status" value="1"/>
</dbReference>
<dbReference type="PANTHER" id="PTHR43715">
    <property type="entry name" value="GDP-MANNOSE 4,6-DEHYDRATASE"/>
    <property type="match status" value="1"/>
</dbReference>
<comment type="caution">
    <text evidence="7">Lacks conserved residue(s) required for the propagation of feature annotation.</text>
</comment>
<evidence type="ECO:0000256" key="5">
    <source>
        <dbReference type="ARBA" id="ARBA00023239"/>
    </source>
</evidence>
<dbReference type="RefSeq" id="WP_182666054.1">
    <property type="nucleotide sequence ID" value="NZ_JACIVI010000008.1"/>
</dbReference>
<accession>A0A839HUI7</accession>
<evidence type="ECO:0000256" key="1">
    <source>
        <dbReference type="ARBA" id="ARBA00000188"/>
    </source>
</evidence>
<proteinExistence type="inferred from homology"/>
<dbReference type="GO" id="GO:0008446">
    <property type="term" value="F:GDP-mannose 4,6-dehydratase activity"/>
    <property type="evidence" value="ECO:0007669"/>
    <property type="project" value="UniProtKB-UniRule"/>
</dbReference>
<name>A0A839HUI7_9BURK</name>
<gene>
    <name evidence="7 9" type="primary">gmd</name>
    <name evidence="9" type="ORF">H4F90_14995</name>
</gene>
<evidence type="ECO:0000259" key="8">
    <source>
        <dbReference type="Pfam" id="PF16363"/>
    </source>
</evidence>
<dbReference type="Pfam" id="PF16363">
    <property type="entry name" value="GDP_Man_Dehyd"/>
    <property type="match status" value="1"/>
</dbReference>
<dbReference type="GO" id="GO:0042351">
    <property type="term" value="P:'de novo' GDP-L-fucose biosynthetic process"/>
    <property type="evidence" value="ECO:0007669"/>
    <property type="project" value="TreeGrafter"/>
</dbReference>
<dbReference type="GO" id="GO:0070401">
    <property type="term" value="F:NADP+ binding"/>
    <property type="evidence" value="ECO:0007669"/>
    <property type="project" value="UniProtKB-UniRule"/>
</dbReference>
<dbReference type="FunFam" id="3.40.50.720:FF:000924">
    <property type="entry name" value="GDP-mannose 4,6 dehydratase"/>
    <property type="match status" value="1"/>
</dbReference>